<protein>
    <recommendedName>
        <fullName evidence="4">Carboxypeptidase-like regulatory domain-containing protein</fullName>
    </recommendedName>
</protein>
<gene>
    <name evidence="2" type="ORF">JoomaDRAFT_1362</name>
</gene>
<feature type="signal peptide" evidence="1">
    <location>
        <begin position="1"/>
        <end position="19"/>
    </location>
</feature>
<dbReference type="eggNOG" id="COG2304">
    <property type="taxonomic scope" value="Bacteria"/>
</dbReference>
<dbReference type="SUPFAM" id="SSF49464">
    <property type="entry name" value="Carboxypeptidase regulatory domain-like"/>
    <property type="match status" value="1"/>
</dbReference>
<dbReference type="Gene3D" id="2.60.40.1120">
    <property type="entry name" value="Carboxypeptidase-like, regulatory domain"/>
    <property type="match status" value="1"/>
</dbReference>
<dbReference type="RefSeq" id="WP_008611546.1">
    <property type="nucleotide sequence ID" value="NZ_JH651379.1"/>
</dbReference>
<keyword evidence="1" id="KW-0732">Signal</keyword>
<evidence type="ECO:0000313" key="3">
    <source>
        <dbReference type="Proteomes" id="UP000004690"/>
    </source>
</evidence>
<feature type="chain" id="PRO_5003668305" description="Carboxypeptidase-like regulatory domain-containing protein" evidence="1">
    <location>
        <begin position="20"/>
        <end position="283"/>
    </location>
</feature>
<dbReference type="EMBL" id="JH651379">
    <property type="protein sequence ID" value="EIJ38377.1"/>
    <property type="molecule type" value="Genomic_DNA"/>
</dbReference>
<evidence type="ECO:0000256" key="1">
    <source>
        <dbReference type="SAM" id="SignalP"/>
    </source>
</evidence>
<dbReference type="Proteomes" id="UP000004690">
    <property type="component" value="Unassembled WGS sequence"/>
</dbReference>
<proteinExistence type="predicted"/>
<evidence type="ECO:0000313" key="2">
    <source>
        <dbReference type="EMBL" id="EIJ38377.1"/>
    </source>
</evidence>
<evidence type="ECO:0008006" key="4">
    <source>
        <dbReference type="Google" id="ProtNLM"/>
    </source>
</evidence>
<organism evidence="2 3">
    <name type="scientific">Galbibacter orientalis DSM 19592</name>
    <dbReference type="NCBI Taxonomy" id="926559"/>
    <lineage>
        <taxon>Bacteria</taxon>
        <taxon>Pseudomonadati</taxon>
        <taxon>Bacteroidota</taxon>
        <taxon>Flavobacteriia</taxon>
        <taxon>Flavobacteriales</taxon>
        <taxon>Flavobacteriaceae</taxon>
        <taxon>Galbibacter</taxon>
    </lineage>
</organism>
<keyword evidence="3" id="KW-1185">Reference proteome</keyword>
<dbReference type="AlphaFoldDB" id="I3C434"/>
<dbReference type="InterPro" id="IPR008969">
    <property type="entry name" value="CarboxyPept-like_regulatory"/>
</dbReference>
<name>I3C434_9FLAO</name>
<dbReference type="HOGENOM" id="CLU_084722_0_0_10"/>
<accession>I3C434</accession>
<dbReference type="Pfam" id="PF13715">
    <property type="entry name" value="CarbopepD_reg_2"/>
    <property type="match status" value="1"/>
</dbReference>
<reference evidence="2 3" key="1">
    <citation type="submission" date="2012-02" db="EMBL/GenBank/DDBJ databases">
        <title>Improved High-Quality Draft genome of Joostella marina DSM 19592.</title>
        <authorList>
            <consortium name="US DOE Joint Genome Institute (JGI-PGF)"/>
            <person name="Lucas S."/>
            <person name="Copeland A."/>
            <person name="Lapidus A."/>
            <person name="Bruce D."/>
            <person name="Goodwin L."/>
            <person name="Pitluck S."/>
            <person name="Peters L."/>
            <person name="Chertkov O."/>
            <person name="Ovchinnikova G."/>
            <person name="Kyrpides N."/>
            <person name="Mavromatis K."/>
            <person name="Detter J.C."/>
            <person name="Han C."/>
            <person name="Land M."/>
            <person name="Hauser L."/>
            <person name="Markowitz V."/>
            <person name="Cheng J.-F."/>
            <person name="Hugenholtz P."/>
            <person name="Woyke T."/>
            <person name="Wu D."/>
            <person name="Tindall B."/>
            <person name="Brambilla E."/>
            <person name="Klenk H.-P."/>
            <person name="Eisen J.A."/>
        </authorList>
    </citation>
    <scope>NUCLEOTIDE SEQUENCE [LARGE SCALE GENOMIC DNA]</scope>
    <source>
        <strain evidence="2 3">DSM 19592</strain>
    </source>
</reference>
<sequence>MQRFIIAIFLMLFSHAQYAQNIVSGKVIDAATKEAIPYVHIGIANKNYGTISTDDGNFQLKLPENVDLKNISISFSCIGYKLVSVAASAIKKENTVLLHRDILALDEVVITKKQRKIKSKKIGAYRKSIFNLGEANTNNYGVGKEYGIAIPYPKHDYRVKSINFQLSENTIDSVLYRLNIYKISSDGMPKNSILKKQLFVKSYFGEKLIMLDVTSEAIQIEETIVITIEPVRLWYEEDDDNLLFYKHAKGYSEATYHRKSSLSPWLKDEIPVLSIFLDATYEK</sequence>
<dbReference type="OrthoDB" id="848221at2"/>
<dbReference type="STRING" id="926559.JoomaDRAFT_1362"/>